<dbReference type="EMBL" id="JASCQO010000005">
    <property type="protein sequence ID" value="MDI5932313.1"/>
    <property type="molecule type" value="Genomic_DNA"/>
</dbReference>
<dbReference type="InterPro" id="IPR012796">
    <property type="entry name" value="Lysidine-tRNA-synth_C"/>
</dbReference>
<gene>
    <name evidence="8 11" type="primary">tilS</name>
    <name evidence="11" type="ORF">QLQ84_00765</name>
</gene>
<evidence type="ECO:0000256" key="1">
    <source>
        <dbReference type="ARBA" id="ARBA00004496"/>
    </source>
</evidence>
<dbReference type="Proteomes" id="UP001244242">
    <property type="component" value="Unassembled WGS sequence"/>
</dbReference>
<dbReference type="SUPFAM" id="SSF56037">
    <property type="entry name" value="PheT/TilS domain"/>
    <property type="match status" value="1"/>
</dbReference>
<dbReference type="InterPro" id="IPR012094">
    <property type="entry name" value="tRNA_Ile_lys_synt"/>
</dbReference>
<sequence>MSLQLLIDDALAQTPPGRGVWVALSGGLDSSLLLTLAADACRRYPRPLRALHVHHGLQVAADDFAAHSRRLASRLGVPLFLERVTVDPVGAGLEGAAREARYAAFARRVSPGEILWLAQHRDDQAETFLLAALRGSGVRGLAAMPPRRDWQGRGVARPLLGRPRAELEAEAARLDLAWVEDPSNADTTLDRNFLRRTVMPLLESRWPHAGAALAAAAGHAGEADALLEALAALDLARLGGDAERLPVAELAELPVERRRLLIRYASGQLGLPTPPARRLETLLAQLGARPDAEVRVAWPGAEARLWRDHLYLLAPVSSLPADWQADWDGETALATPLGEARVALARDDGVPLRLRVAPRRGGEWLRLAGRGRRDLKRLLQELDVPPWVRERLLVVHQGSDTVAVLDAGEGRWLAIAEGWLSDTPGPAGSRPPAGRRPPVRGR</sequence>
<comment type="domain">
    <text evidence="8">The N-terminal region contains the highly conserved SGGXDS motif, predicted to be a P-loop motif involved in ATP binding.</text>
</comment>
<dbReference type="Pfam" id="PF11734">
    <property type="entry name" value="TilS_C"/>
    <property type="match status" value="1"/>
</dbReference>
<dbReference type="NCBIfam" id="TIGR02433">
    <property type="entry name" value="lysidine_TilS_C"/>
    <property type="match status" value="1"/>
</dbReference>
<evidence type="ECO:0000256" key="2">
    <source>
        <dbReference type="ARBA" id="ARBA00022490"/>
    </source>
</evidence>
<reference evidence="11 12" key="1">
    <citation type="submission" date="2023-04" db="EMBL/GenBank/DDBJ databases">
        <title>Halomonas strains isolated from rhizosphere soil.</title>
        <authorList>
            <person name="Xu L."/>
            <person name="Sun J.-Q."/>
        </authorList>
    </citation>
    <scope>NUCLEOTIDE SEQUENCE [LARGE SCALE GENOMIC DNA]</scope>
    <source>
        <strain evidence="11 12">LN1S58</strain>
    </source>
</reference>
<dbReference type="InterPro" id="IPR014729">
    <property type="entry name" value="Rossmann-like_a/b/a_fold"/>
</dbReference>
<dbReference type="GO" id="GO:0032267">
    <property type="term" value="F:tRNA(Ile)-lysidine synthase activity"/>
    <property type="evidence" value="ECO:0007669"/>
    <property type="project" value="UniProtKB-EC"/>
</dbReference>
<feature type="domain" description="Lysidine-tRNA(Ile) synthetase C-terminal" evidence="10">
    <location>
        <begin position="354"/>
        <end position="415"/>
    </location>
</feature>
<dbReference type="CDD" id="cd01992">
    <property type="entry name" value="TilS_N"/>
    <property type="match status" value="1"/>
</dbReference>
<proteinExistence type="inferred from homology"/>
<comment type="caution">
    <text evidence="11">The sequence shown here is derived from an EMBL/GenBank/DDBJ whole genome shotgun (WGS) entry which is preliminary data.</text>
</comment>
<protein>
    <recommendedName>
        <fullName evidence="8">tRNA(Ile)-lysidine synthase</fullName>
        <ecNumber evidence="8">6.3.4.19</ecNumber>
    </recommendedName>
    <alternativeName>
        <fullName evidence="8">tRNA(Ile)-2-lysyl-cytidine synthase</fullName>
    </alternativeName>
    <alternativeName>
        <fullName evidence="8">tRNA(Ile)-lysidine synthetase</fullName>
    </alternativeName>
</protein>
<accession>A0ABT6VH48</accession>
<feature type="region of interest" description="Disordered" evidence="9">
    <location>
        <begin position="421"/>
        <end position="442"/>
    </location>
</feature>
<dbReference type="SUPFAM" id="SSF82829">
    <property type="entry name" value="MesJ substrate recognition domain-like"/>
    <property type="match status" value="1"/>
</dbReference>
<dbReference type="Pfam" id="PF01171">
    <property type="entry name" value="ATP_bind_3"/>
    <property type="match status" value="1"/>
</dbReference>
<evidence type="ECO:0000256" key="7">
    <source>
        <dbReference type="ARBA" id="ARBA00048539"/>
    </source>
</evidence>
<evidence type="ECO:0000256" key="8">
    <source>
        <dbReference type="HAMAP-Rule" id="MF_01161"/>
    </source>
</evidence>
<dbReference type="InterPro" id="IPR015262">
    <property type="entry name" value="tRNA_Ile_lys_synt_subst-bd"/>
</dbReference>
<keyword evidence="4 8" id="KW-0819">tRNA processing</keyword>
<feature type="binding site" evidence="8">
    <location>
        <begin position="25"/>
        <end position="30"/>
    </location>
    <ligand>
        <name>ATP</name>
        <dbReference type="ChEBI" id="CHEBI:30616"/>
    </ligand>
</feature>
<dbReference type="NCBIfam" id="TIGR02432">
    <property type="entry name" value="lysidine_TilS_N"/>
    <property type="match status" value="1"/>
</dbReference>
<dbReference type="PANTHER" id="PTHR43033">
    <property type="entry name" value="TRNA(ILE)-LYSIDINE SYNTHASE-RELATED"/>
    <property type="match status" value="1"/>
</dbReference>
<comment type="similarity">
    <text evidence="8">Belongs to the tRNA(Ile)-lysidine synthase family.</text>
</comment>
<dbReference type="Pfam" id="PF09179">
    <property type="entry name" value="TilS"/>
    <property type="match status" value="1"/>
</dbReference>
<comment type="subcellular location">
    <subcellularLocation>
        <location evidence="1 8">Cytoplasm</location>
    </subcellularLocation>
</comment>
<keyword evidence="5 8" id="KW-0547">Nucleotide-binding</keyword>
<dbReference type="EC" id="6.3.4.19" evidence="8"/>
<evidence type="ECO:0000256" key="5">
    <source>
        <dbReference type="ARBA" id="ARBA00022741"/>
    </source>
</evidence>
<evidence type="ECO:0000313" key="12">
    <source>
        <dbReference type="Proteomes" id="UP001244242"/>
    </source>
</evidence>
<dbReference type="InterPro" id="IPR011063">
    <property type="entry name" value="TilS/TtcA_N"/>
</dbReference>
<dbReference type="Gene3D" id="3.40.50.620">
    <property type="entry name" value="HUPs"/>
    <property type="match status" value="1"/>
</dbReference>
<keyword evidence="12" id="KW-1185">Reference proteome</keyword>
<evidence type="ECO:0000256" key="4">
    <source>
        <dbReference type="ARBA" id="ARBA00022694"/>
    </source>
</evidence>
<evidence type="ECO:0000256" key="6">
    <source>
        <dbReference type="ARBA" id="ARBA00022840"/>
    </source>
</evidence>
<dbReference type="InterPro" id="IPR012795">
    <property type="entry name" value="tRNA_Ile_lys_synt_N"/>
</dbReference>
<keyword evidence="3 8" id="KW-0436">Ligase</keyword>
<dbReference type="SMART" id="SM00977">
    <property type="entry name" value="TilS_C"/>
    <property type="match status" value="1"/>
</dbReference>
<dbReference type="HAMAP" id="MF_01161">
    <property type="entry name" value="tRNA_Ile_lys_synt"/>
    <property type="match status" value="1"/>
</dbReference>
<evidence type="ECO:0000256" key="3">
    <source>
        <dbReference type="ARBA" id="ARBA00022598"/>
    </source>
</evidence>
<keyword evidence="6 8" id="KW-0067">ATP-binding</keyword>
<evidence type="ECO:0000313" key="11">
    <source>
        <dbReference type="EMBL" id="MDI5932313.1"/>
    </source>
</evidence>
<comment type="function">
    <text evidence="8">Ligates lysine onto the cytidine present at position 34 of the AUA codon-specific tRNA(Ile) that contains the anticodon CAU, in an ATP-dependent manner. Cytidine is converted to lysidine, thus changing the amino acid specificity of the tRNA from methionine to isoleucine.</text>
</comment>
<dbReference type="SUPFAM" id="SSF52402">
    <property type="entry name" value="Adenine nucleotide alpha hydrolases-like"/>
    <property type="match status" value="1"/>
</dbReference>
<dbReference type="PANTHER" id="PTHR43033:SF1">
    <property type="entry name" value="TRNA(ILE)-LYSIDINE SYNTHASE-RELATED"/>
    <property type="match status" value="1"/>
</dbReference>
<keyword evidence="2 8" id="KW-0963">Cytoplasm</keyword>
<evidence type="ECO:0000256" key="9">
    <source>
        <dbReference type="SAM" id="MobiDB-lite"/>
    </source>
</evidence>
<organism evidence="11 12">
    <name type="scientific">Halomonas kalidii</name>
    <dbReference type="NCBI Taxonomy" id="3043293"/>
    <lineage>
        <taxon>Bacteria</taxon>
        <taxon>Pseudomonadati</taxon>
        <taxon>Pseudomonadota</taxon>
        <taxon>Gammaproteobacteria</taxon>
        <taxon>Oceanospirillales</taxon>
        <taxon>Halomonadaceae</taxon>
        <taxon>Halomonas</taxon>
    </lineage>
</organism>
<name>A0ABT6VH48_9GAMM</name>
<evidence type="ECO:0000259" key="10">
    <source>
        <dbReference type="SMART" id="SM00977"/>
    </source>
</evidence>
<dbReference type="Gene3D" id="1.20.59.20">
    <property type="match status" value="1"/>
</dbReference>
<comment type="catalytic activity">
    <reaction evidence="7 8">
        <text>cytidine(34) in tRNA(Ile2) + L-lysine + ATP = lysidine(34) in tRNA(Ile2) + AMP + diphosphate + H(+)</text>
        <dbReference type="Rhea" id="RHEA:43744"/>
        <dbReference type="Rhea" id="RHEA-COMP:10625"/>
        <dbReference type="Rhea" id="RHEA-COMP:10670"/>
        <dbReference type="ChEBI" id="CHEBI:15378"/>
        <dbReference type="ChEBI" id="CHEBI:30616"/>
        <dbReference type="ChEBI" id="CHEBI:32551"/>
        <dbReference type="ChEBI" id="CHEBI:33019"/>
        <dbReference type="ChEBI" id="CHEBI:82748"/>
        <dbReference type="ChEBI" id="CHEBI:83665"/>
        <dbReference type="ChEBI" id="CHEBI:456215"/>
        <dbReference type="EC" id="6.3.4.19"/>
    </reaction>
</comment>
<dbReference type="RefSeq" id="WP_282719872.1">
    <property type="nucleotide sequence ID" value="NZ_JASCQO010000005.1"/>
</dbReference>